<dbReference type="EMBL" id="CAUYUJ010003966">
    <property type="protein sequence ID" value="CAK0807596.1"/>
    <property type="molecule type" value="Genomic_DNA"/>
</dbReference>
<name>A0ABN9QN77_9DINO</name>
<comment type="caution">
    <text evidence="1">The sequence shown here is derived from an EMBL/GenBank/DDBJ whole genome shotgun (WGS) entry which is preliminary data.</text>
</comment>
<evidence type="ECO:0000313" key="2">
    <source>
        <dbReference type="Proteomes" id="UP001189429"/>
    </source>
</evidence>
<reference evidence="1" key="1">
    <citation type="submission" date="2023-10" db="EMBL/GenBank/DDBJ databases">
        <authorList>
            <person name="Chen Y."/>
            <person name="Shah S."/>
            <person name="Dougan E. K."/>
            <person name="Thang M."/>
            <person name="Chan C."/>
        </authorList>
    </citation>
    <scope>NUCLEOTIDE SEQUENCE [LARGE SCALE GENOMIC DNA]</scope>
</reference>
<evidence type="ECO:0000313" key="1">
    <source>
        <dbReference type="EMBL" id="CAK0807596.1"/>
    </source>
</evidence>
<accession>A0ABN9QN77</accession>
<feature type="non-terminal residue" evidence="1">
    <location>
        <position position="1"/>
    </location>
</feature>
<dbReference type="Proteomes" id="UP001189429">
    <property type="component" value="Unassembled WGS sequence"/>
</dbReference>
<protein>
    <submittedName>
        <fullName evidence="1">Uncharacterized protein</fullName>
    </submittedName>
</protein>
<dbReference type="InterPro" id="IPR045864">
    <property type="entry name" value="aa-tRNA-synth_II/BPL/LPL"/>
</dbReference>
<gene>
    <name evidence="1" type="ORF">PCOR1329_LOCUS13432</name>
</gene>
<proteinExistence type="predicted"/>
<organism evidence="1 2">
    <name type="scientific">Prorocentrum cordatum</name>
    <dbReference type="NCBI Taxonomy" id="2364126"/>
    <lineage>
        <taxon>Eukaryota</taxon>
        <taxon>Sar</taxon>
        <taxon>Alveolata</taxon>
        <taxon>Dinophyceae</taxon>
        <taxon>Prorocentrales</taxon>
        <taxon>Prorocentraceae</taxon>
        <taxon>Prorocentrum</taxon>
    </lineage>
</organism>
<keyword evidence="2" id="KW-1185">Reference proteome</keyword>
<dbReference type="Gene3D" id="3.30.930.10">
    <property type="entry name" value="Bira Bifunctional Protein, Domain 2"/>
    <property type="match status" value="1"/>
</dbReference>
<dbReference type="PANTHER" id="PTHR11476:SF7">
    <property type="entry name" value="HISTIDINE--TRNA LIGASE"/>
    <property type="match status" value="1"/>
</dbReference>
<feature type="non-terminal residue" evidence="1">
    <location>
        <position position="93"/>
    </location>
</feature>
<dbReference type="PANTHER" id="PTHR11476">
    <property type="entry name" value="HISTIDYL-TRNA SYNTHETASE"/>
    <property type="match status" value="1"/>
</dbReference>
<sequence>ITSADVGLKVNSRKVLGAVLKNAGVPDDKFAPTCVIIDKQDKIGADAVKKELQEQIGLDKGVCDRIVDATSAGTLEEFASLAGVGDSEEVKEP</sequence>